<evidence type="ECO:0000313" key="7">
    <source>
        <dbReference type="Proteomes" id="UP000631421"/>
    </source>
</evidence>
<accession>A0A926UX45</accession>
<evidence type="ECO:0000256" key="4">
    <source>
        <dbReference type="ARBA" id="ARBA00022803"/>
    </source>
</evidence>
<dbReference type="GO" id="GO:0005737">
    <property type="term" value="C:cytoplasm"/>
    <property type="evidence" value="ECO:0007669"/>
    <property type="project" value="UniProtKB-SubCell"/>
</dbReference>
<dbReference type="GO" id="GO:0005871">
    <property type="term" value="C:kinesin complex"/>
    <property type="evidence" value="ECO:0007669"/>
    <property type="project" value="InterPro"/>
</dbReference>
<name>A0A926UX45_9CYAN</name>
<dbReference type="AlphaFoldDB" id="A0A926UX45"/>
<dbReference type="SUPFAM" id="SSF48452">
    <property type="entry name" value="TPR-like"/>
    <property type="match status" value="1"/>
</dbReference>
<evidence type="ECO:0000256" key="5">
    <source>
        <dbReference type="SAM" id="MobiDB-lite"/>
    </source>
</evidence>
<feature type="compositionally biased region" description="Polar residues" evidence="5">
    <location>
        <begin position="51"/>
        <end position="62"/>
    </location>
</feature>
<feature type="region of interest" description="Disordered" evidence="5">
    <location>
        <begin position="51"/>
        <end position="74"/>
    </location>
</feature>
<dbReference type="PRINTS" id="PR00381">
    <property type="entry name" value="KINESINLIGHT"/>
</dbReference>
<dbReference type="PANTHER" id="PTHR45783">
    <property type="entry name" value="KINESIN LIGHT CHAIN"/>
    <property type="match status" value="1"/>
</dbReference>
<comment type="caution">
    <text evidence="6">The sequence shown here is derived from an EMBL/GenBank/DDBJ whole genome shotgun (WGS) entry which is preliminary data.</text>
</comment>
<dbReference type="Gene3D" id="1.25.40.10">
    <property type="entry name" value="Tetratricopeptide repeat domain"/>
    <property type="match status" value="1"/>
</dbReference>
<keyword evidence="3" id="KW-0677">Repeat</keyword>
<dbReference type="GO" id="GO:0007018">
    <property type="term" value="P:microtubule-based movement"/>
    <property type="evidence" value="ECO:0007669"/>
    <property type="project" value="TreeGrafter"/>
</dbReference>
<evidence type="ECO:0000256" key="1">
    <source>
        <dbReference type="ARBA" id="ARBA00004496"/>
    </source>
</evidence>
<protein>
    <submittedName>
        <fullName evidence="6">Tetratricopeptide repeat protein</fullName>
    </submittedName>
</protein>
<evidence type="ECO:0000313" key="6">
    <source>
        <dbReference type="EMBL" id="MBD2152876.1"/>
    </source>
</evidence>
<keyword evidence="4" id="KW-0802">TPR repeat</keyword>
<dbReference type="InterPro" id="IPR002151">
    <property type="entry name" value="Kinesin_light"/>
</dbReference>
<dbReference type="PANTHER" id="PTHR45783:SF3">
    <property type="entry name" value="KINESIN LIGHT CHAIN"/>
    <property type="match status" value="1"/>
</dbReference>
<gene>
    <name evidence="6" type="ORF">H6F44_22590</name>
</gene>
<dbReference type="EMBL" id="JACJPY010000170">
    <property type="protein sequence ID" value="MBD2152876.1"/>
    <property type="molecule type" value="Genomic_DNA"/>
</dbReference>
<sequence>MTLSQELLGDRHPDVATSLNNLAGLRYNQNRYDESESLFLQALEICESVLGSNHPDTQNTKESLAYLRTRQGKR</sequence>
<evidence type="ECO:0000256" key="2">
    <source>
        <dbReference type="ARBA" id="ARBA00022490"/>
    </source>
</evidence>
<dbReference type="Pfam" id="PF13374">
    <property type="entry name" value="TPR_10"/>
    <property type="match status" value="1"/>
</dbReference>
<keyword evidence="2" id="KW-0963">Cytoplasm</keyword>
<proteinExistence type="predicted"/>
<dbReference type="InterPro" id="IPR011990">
    <property type="entry name" value="TPR-like_helical_dom_sf"/>
</dbReference>
<comment type="subcellular location">
    <subcellularLocation>
        <location evidence="1">Cytoplasm</location>
    </subcellularLocation>
</comment>
<dbReference type="Proteomes" id="UP000631421">
    <property type="component" value="Unassembled WGS sequence"/>
</dbReference>
<reference evidence="6" key="2">
    <citation type="submission" date="2020-08" db="EMBL/GenBank/DDBJ databases">
        <authorList>
            <person name="Chen M."/>
            <person name="Teng W."/>
            <person name="Zhao L."/>
            <person name="Hu C."/>
            <person name="Zhou Y."/>
            <person name="Han B."/>
            <person name="Song L."/>
            <person name="Shu W."/>
        </authorList>
    </citation>
    <scope>NUCLEOTIDE SEQUENCE</scope>
    <source>
        <strain evidence="6">FACHB-1277</strain>
    </source>
</reference>
<keyword evidence="7" id="KW-1185">Reference proteome</keyword>
<dbReference type="GO" id="GO:0019894">
    <property type="term" value="F:kinesin binding"/>
    <property type="evidence" value="ECO:0007669"/>
    <property type="project" value="TreeGrafter"/>
</dbReference>
<organism evidence="6 7">
    <name type="scientific">Pseudanabaena cinerea FACHB-1277</name>
    <dbReference type="NCBI Taxonomy" id="2949581"/>
    <lineage>
        <taxon>Bacteria</taxon>
        <taxon>Bacillati</taxon>
        <taxon>Cyanobacteriota</taxon>
        <taxon>Cyanophyceae</taxon>
        <taxon>Pseudanabaenales</taxon>
        <taxon>Pseudanabaenaceae</taxon>
        <taxon>Pseudanabaena</taxon>
        <taxon>Pseudanabaena cinerea</taxon>
    </lineage>
</organism>
<evidence type="ECO:0000256" key="3">
    <source>
        <dbReference type="ARBA" id="ARBA00022737"/>
    </source>
</evidence>
<reference evidence="6" key="1">
    <citation type="journal article" date="2015" name="ISME J.">
        <title>Draft Genome Sequence of Streptomyces incarnatus NRRL8089, which Produces the Nucleoside Antibiotic Sinefungin.</title>
        <authorList>
            <person name="Oshima K."/>
            <person name="Hattori M."/>
            <person name="Shimizu H."/>
            <person name="Fukuda K."/>
            <person name="Nemoto M."/>
            <person name="Inagaki K."/>
            <person name="Tamura T."/>
        </authorList>
    </citation>
    <scope>NUCLEOTIDE SEQUENCE</scope>
    <source>
        <strain evidence="6">FACHB-1277</strain>
    </source>
</reference>